<comment type="similarity">
    <text evidence="7 9">Belongs to the fluoride channel Fluc/FEX (TC 1.A.43) family.</text>
</comment>
<evidence type="ECO:0000313" key="10">
    <source>
        <dbReference type="EMBL" id="AWN22298.1"/>
    </source>
</evidence>
<dbReference type="KEGG" id="dez:DKM44_02800"/>
<keyword evidence="9" id="KW-0813">Transport</keyword>
<dbReference type="GO" id="GO:0005886">
    <property type="term" value="C:plasma membrane"/>
    <property type="evidence" value="ECO:0007669"/>
    <property type="project" value="UniProtKB-SubCell"/>
</dbReference>
<comment type="activity regulation">
    <text evidence="9">Na(+) is not transported, but it plays an essential structural role and its presence is essential for fluoride channel function.</text>
</comment>
<evidence type="ECO:0000313" key="11">
    <source>
        <dbReference type="Proteomes" id="UP000245368"/>
    </source>
</evidence>
<dbReference type="AlphaFoldDB" id="A0A2Z3JK49"/>
<dbReference type="Pfam" id="PF02537">
    <property type="entry name" value="CRCB"/>
    <property type="match status" value="1"/>
</dbReference>
<accession>A0A2Z3JK49</accession>
<keyword evidence="5 9" id="KW-0472">Membrane</keyword>
<dbReference type="GO" id="GO:0046872">
    <property type="term" value="F:metal ion binding"/>
    <property type="evidence" value="ECO:0007669"/>
    <property type="project" value="UniProtKB-KW"/>
</dbReference>
<evidence type="ECO:0000256" key="1">
    <source>
        <dbReference type="ARBA" id="ARBA00004651"/>
    </source>
</evidence>
<organism evidence="10 11">
    <name type="scientific">Deinococcus irradiatisoli</name>
    <dbReference type="NCBI Taxonomy" id="2202254"/>
    <lineage>
        <taxon>Bacteria</taxon>
        <taxon>Thermotogati</taxon>
        <taxon>Deinococcota</taxon>
        <taxon>Deinococci</taxon>
        <taxon>Deinococcales</taxon>
        <taxon>Deinococcaceae</taxon>
        <taxon>Deinococcus</taxon>
    </lineage>
</organism>
<dbReference type="OrthoDB" id="9815830at2"/>
<evidence type="ECO:0000256" key="2">
    <source>
        <dbReference type="ARBA" id="ARBA00022475"/>
    </source>
</evidence>
<dbReference type="RefSeq" id="WP_109825239.1">
    <property type="nucleotide sequence ID" value="NZ_CP029494.1"/>
</dbReference>
<evidence type="ECO:0000256" key="9">
    <source>
        <dbReference type="HAMAP-Rule" id="MF_00454"/>
    </source>
</evidence>
<protein>
    <recommendedName>
        <fullName evidence="9">Fluoride-specific ion channel FluC</fullName>
    </recommendedName>
</protein>
<dbReference type="PANTHER" id="PTHR28259:SF1">
    <property type="entry name" value="FLUORIDE EXPORT PROTEIN 1-RELATED"/>
    <property type="match status" value="1"/>
</dbReference>
<feature type="transmembrane region" description="Helical" evidence="9">
    <location>
        <begin position="76"/>
        <end position="96"/>
    </location>
</feature>
<keyword evidence="9" id="KW-0915">Sodium</keyword>
<dbReference type="HAMAP" id="MF_00454">
    <property type="entry name" value="FluC"/>
    <property type="match status" value="1"/>
</dbReference>
<keyword evidence="9" id="KW-0406">Ion transport</keyword>
<keyword evidence="3 9" id="KW-0812">Transmembrane</keyword>
<keyword evidence="11" id="KW-1185">Reference proteome</keyword>
<dbReference type="NCBIfam" id="TIGR00494">
    <property type="entry name" value="crcB"/>
    <property type="match status" value="1"/>
</dbReference>
<keyword evidence="2 9" id="KW-1003">Cell membrane</keyword>
<dbReference type="EMBL" id="CP029494">
    <property type="protein sequence ID" value="AWN22298.1"/>
    <property type="molecule type" value="Genomic_DNA"/>
</dbReference>
<evidence type="ECO:0000256" key="5">
    <source>
        <dbReference type="ARBA" id="ARBA00023136"/>
    </source>
</evidence>
<evidence type="ECO:0000256" key="8">
    <source>
        <dbReference type="ARBA" id="ARBA00035585"/>
    </source>
</evidence>
<keyword evidence="6 9" id="KW-0407">Ion channel</keyword>
<keyword evidence="9" id="KW-0479">Metal-binding</keyword>
<proteinExistence type="inferred from homology"/>
<evidence type="ECO:0000256" key="3">
    <source>
        <dbReference type="ARBA" id="ARBA00022692"/>
    </source>
</evidence>
<evidence type="ECO:0000256" key="6">
    <source>
        <dbReference type="ARBA" id="ARBA00023303"/>
    </source>
</evidence>
<feature type="transmembrane region" description="Helical" evidence="9">
    <location>
        <begin position="44"/>
        <end position="64"/>
    </location>
</feature>
<comment type="function">
    <text evidence="9">Fluoride-specific ion channel. Important for reducing fluoride concentration in the cell, thus reducing its toxicity.</text>
</comment>
<feature type="binding site" evidence="9">
    <location>
        <position position="87"/>
    </location>
    <ligand>
        <name>Na(+)</name>
        <dbReference type="ChEBI" id="CHEBI:29101"/>
        <note>structural</note>
    </ligand>
</feature>
<evidence type="ECO:0000256" key="7">
    <source>
        <dbReference type="ARBA" id="ARBA00035120"/>
    </source>
</evidence>
<reference evidence="10 11" key="1">
    <citation type="submission" date="2018-05" db="EMBL/GenBank/DDBJ databases">
        <title>Complete Genome Sequence of Deinococcus sp. strain 17bor-2.</title>
        <authorList>
            <person name="Srinivasan S."/>
        </authorList>
    </citation>
    <scope>NUCLEOTIDE SEQUENCE [LARGE SCALE GENOMIC DNA]</scope>
    <source>
        <strain evidence="10 11">17bor-2</strain>
    </source>
</reference>
<dbReference type="PANTHER" id="PTHR28259">
    <property type="entry name" value="FLUORIDE EXPORT PROTEIN 1-RELATED"/>
    <property type="match status" value="1"/>
</dbReference>
<evidence type="ECO:0000256" key="4">
    <source>
        <dbReference type="ARBA" id="ARBA00022989"/>
    </source>
</evidence>
<name>A0A2Z3JK49_9DEIO</name>
<dbReference type="Proteomes" id="UP000245368">
    <property type="component" value="Chromosome"/>
</dbReference>
<feature type="binding site" evidence="9">
    <location>
        <position position="84"/>
    </location>
    <ligand>
        <name>Na(+)</name>
        <dbReference type="ChEBI" id="CHEBI:29101"/>
        <note>structural</note>
    </ligand>
</feature>
<dbReference type="GO" id="GO:0062054">
    <property type="term" value="F:fluoride channel activity"/>
    <property type="evidence" value="ECO:0007669"/>
    <property type="project" value="UniProtKB-UniRule"/>
</dbReference>
<gene>
    <name evidence="9 10" type="primary">crcB</name>
    <name evidence="9" type="synonym">fluC</name>
    <name evidence="10" type="ORF">DKM44_02800</name>
</gene>
<keyword evidence="4 9" id="KW-1133">Transmembrane helix</keyword>
<comment type="subcellular location">
    <subcellularLocation>
        <location evidence="1 9">Cell membrane</location>
        <topology evidence="1 9">Multi-pass membrane protein</topology>
    </subcellularLocation>
</comment>
<dbReference type="InterPro" id="IPR003691">
    <property type="entry name" value="FluC"/>
</dbReference>
<sequence length="134" mass="13903">MLLGVTLQAAIWVALGGAAGALTRYGLGGWLTLLTERSGWATFPLATLLINVSGSFLLGVVLAFASRGIGPPELRLALGVGFLGAYTTFSTFSVDLDNLLTRGEGGKALLYLLGNVGLGLAAALAGRWLVLRWL</sequence>
<dbReference type="GO" id="GO:0140114">
    <property type="term" value="P:cellular detoxification of fluoride"/>
    <property type="evidence" value="ECO:0007669"/>
    <property type="project" value="UniProtKB-UniRule"/>
</dbReference>
<feature type="transmembrane region" description="Helical" evidence="9">
    <location>
        <begin position="108"/>
        <end position="130"/>
    </location>
</feature>
<comment type="catalytic activity">
    <reaction evidence="8">
        <text>fluoride(in) = fluoride(out)</text>
        <dbReference type="Rhea" id="RHEA:76159"/>
        <dbReference type="ChEBI" id="CHEBI:17051"/>
    </reaction>
    <physiologicalReaction direction="left-to-right" evidence="8">
        <dbReference type="Rhea" id="RHEA:76160"/>
    </physiologicalReaction>
</comment>